<dbReference type="GO" id="GO:0031418">
    <property type="term" value="F:L-ascorbic acid binding"/>
    <property type="evidence" value="ECO:0007669"/>
    <property type="project" value="UniProtKB-KW"/>
</dbReference>
<feature type="domain" description="Fe2OG dioxygenase" evidence="8">
    <location>
        <begin position="149"/>
        <end position="258"/>
    </location>
</feature>
<keyword evidence="6" id="KW-0408">Iron</keyword>
<gene>
    <name evidence="9" type="ORF">G3574_14545</name>
</gene>
<dbReference type="PANTHER" id="PTHR10869">
    <property type="entry name" value="PROLYL 4-HYDROXYLASE ALPHA SUBUNIT"/>
    <property type="match status" value="1"/>
</dbReference>
<organism evidence="9 10">
    <name type="scientific">Noviherbaspirillum galbum</name>
    <dbReference type="NCBI Taxonomy" id="2709383"/>
    <lineage>
        <taxon>Bacteria</taxon>
        <taxon>Pseudomonadati</taxon>
        <taxon>Pseudomonadota</taxon>
        <taxon>Betaproteobacteria</taxon>
        <taxon>Burkholderiales</taxon>
        <taxon>Oxalobacteraceae</taxon>
        <taxon>Noviherbaspirillum</taxon>
    </lineage>
</organism>
<evidence type="ECO:0000313" key="10">
    <source>
        <dbReference type="Proteomes" id="UP000482155"/>
    </source>
</evidence>
<keyword evidence="10" id="KW-1185">Reference proteome</keyword>
<evidence type="ECO:0000313" key="9">
    <source>
        <dbReference type="EMBL" id="NEX62305.1"/>
    </source>
</evidence>
<dbReference type="PROSITE" id="PS51471">
    <property type="entry name" value="FE2OG_OXY"/>
    <property type="match status" value="1"/>
</dbReference>
<dbReference type="PANTHER" id="PTHR10869:SF246">
    <property type="entry name" value="TRANSMEMBRANE PROLYL 4-HYDROXYLASE"/>
    <property type="match status" value="1"/>
</dbReference>
<evidence type="ECO:0000256" key="2">
    <source>
        <dbReference type="ARBA" id="ARBA00022723"/>
    </source>
</evidence>
<evidence type="ECO:0000256" key="3">
    <source>
        <dbReference type="ARBA" id="ARBA00022896"/>
    </source>
</evidence>
<evidence type="ECO:0000256" key="7">
    <source>
        <dbReference type="SAM" id="MobiDB-lite"/>
    </source>
</evidence>
<dbReference type="InterPro" id="IPR044862">
    <property type="entry name" value="Pro_4_hyd_alph_FE2OG_OXY"/>
</dbReference>
<dbReference type="AlphaFoldDB" id="A0A6B3SSH8"/>
<dbReference type="InterPro" id="IPR005123">
    <property type="entry name" value="Oxoglu/Fe-dep_dioxygenase_dom"/>
</dbReference>
<feature type="region of interest" description="Disordered" evidence="7">
    <location>
        <begin position="104"/>
        <end position="124"/>
    </location>
</feature>
<dbReference type="GO" id="GO:0005506">
    <property type="term" value="F:iron ion binding"/>
    <property type="evidence" value="ECO:0007669"/>
    <property type="project" value="InterPro"/>
</dbReference>
<dbReference type="SMART" id="SM00702">
    <property type="entry name" value="P4Hc"/>
    <property type="match status" value="1"/>
</dbReference>
<evidence type="ECO:0000256" key="6">
    <source>
        <dbReference type="ARBA" id="ARBA00023004"/>
    </source>
</evidence>
<reference evidence="9 10" key="1">
    <citation type="submission" date="2020-02" db="EMBL/GenBank/DDBJ databases">
        <authorList>
            <person name="Kim M.K."/>
        </authorList>
    </citation>
    <scope>NUCLEOTIDE SEQUENCE [LARGE SCALE GENOMIC DNA]</scope>
    <source>
        <strain evidence="9 10">17J57-3</strain>
    </source>
</reference>
<evidence type="ECO:0000256" key="4">
    <source>
        <dbReference type="ARBA" id="ARBA00022964"/>
    </source>
</evidence>
<comment type="cofactor">
    <cofactor evidence="1">
        <name>L-ascorbate</name>
        <dbReference type="ChEBI" id="CHEBI:38290"/>
    </cofactor>
</comment>
<sequence length="262" mass="29288">MHNLERSCEPEGMIDIMVRDGRFERQFARAAVEEARFGAPSTEPVAIPDIDTSSNTVQTPDRRVNVVFSLKSPRIVVVGNLLSDDECDAMLAYTEQKLVRSPVVSDTDGSSAMHSHRTSRGAMLQRGETELVARIEARLAALMQWPVERGEGLQVLRYDHGNEYRPHYDWFNTEQPGPRKHLERGGQRFGTIVMYLSDVEKGGGTSFPKLGLEVQPKKGGAVFFANVDRYGAPDENTLHAGEPVVSGVKYIATKWVRERPYV</sequence>
<dbReference type="InterPro" id="IPR006620">
    <property type="entry name" value="Pro_4_hyd_alph"/>
</dbReference>
<accession>A0A6B3SSH8</accession>
<dbReference type="Proteomes" id="UP000482155">
    <property type="component" value="Unassembled WGS sequence"/>
</dbReference>
<proteinExistence type="predicted"/>
<keyword evidence="3" id="KW-0847">Vitamin C</keyword>
<dbReference type="Gene3D" id="2.60.120.620">
    <property type="entry name" value="q2cbj1_9rhob like domain"/>
    <property type="match status" value="1"/>
</dbReference>
<comment type="caution">
    <text evidence="9">The sequence shown here is derived from an EMBL/GenBank/DDBJ whole genome shotgun (WGS) entry which is preliminary data.</text>
</comment>
<evidence type="ECO:0000256" key="5">
    <source>
        <dbReference type="ARBA" id="ARBA00023002"/>
    </source>
</evidence>
<dbReference type="GO" id="GO:0004656">
    <property type="term" value="F:procollagen-proline 4-dioxygenase activity"/>
    <property type="evidence" value="ECO:0007669"/>
    <property type="project" value="TreeGrafter"/>
</dbReference>
<keyword evidence="5" id="KW-0560">Oxidoreductase</keyword>
<keyword evidence="2" id="KW-0479">Metal-binding</keyword>
<keyword evidence="4" id="KW-0223">Dioxygenase</keyword>
<evidence type="ECO:0000259" key="8">
    <source>
        <dbReference type="PROSITE" id="PS51471"/>
    </source>
</evidence>
<name>A0A6B3SSH8_9BURK</name>
<dbReference type="InterPro" id="IPR045054">
    <property type="entry name" value="P4HA-like"/>
</dbReference>
<dbReference type="Pfam" id="PF13640">
    <property type="entry name" value="2OG-FeII_Oxy_3"/>
    <property type="match status" value="1"/>
</dbReference>
<protein>
    <submittedName>
        <fullName evidence="9">Proline hydroxylase</fullName>
    </submittedName>
</protein>
<evidence type="ECO:0000256" key="1">
    <source>
        <dbReference type="ARBA" id="ARBA00001961"/>
    </source>
</evidence>
<dbReference type="EMBL" id="JAAIVB010000047">
    <property type="protein sequence ID" value="NEX62305.1"/>
    <property type="molecule type" value="Genomic_DNA"/>
</dbReference>